<evidence type="ECO:0000313" key="3">
    <source>
        <dbReference type="Proteomes" id="UP000655225"/>
    </source>
</evidence>
<evidence type="ECO:0000256" key="1">
    <source>
        <dbReference type="SAM" id="Coils"/>
    </source>
</evidence>
<name>A0A835CZ37_TETSI</name>
<comment type="caution">
    <text evidence="2">The sequence shown here is derived from an EMBL/GenBank/DDBJ whole genome shotgun (WGS) entry which is preliminary data.</text>
</comment>
<gene>
    <name evidence="2" type="ORF">HHK36_032955</name>
</gene>
<feature type="coiled-coil region" evidence="1">
    <location>
        <begin position="127"/>
        <end position="169"/>
    </location>
</feature>
<protein>
    <recommendedName>
        <fullName evidence="4">Protein At-4/1</fullName>
    </recommendedName>
</protein>
<evidence type="ECO:0008006" key="4">
    <source>
        <dbReference type="Google" id="ProtNLM"/>
    </source>
</evidence>
<sequence length="295" mass="34424">MAATSDEEMESLLSSFDQIYEEFKDGVTEIQLLKSSCSAELKRREALENTCNSLRIGLALLDSTFYCEISILAYEFCGRYLCRPTFYDISETISNIALLHADNERLTKLYMVSFNKLADQLERRTKRQSLEEELKKVTDEHLSKEDEYRKAVESLKQEHAKKIGDLEAQVRCSLLQQAANEATINQLQQDLVVHRTHIETLANRLERVHVDVELKYHNEIQDLKDCLIIEQEEKNELNKKLQNVEKELLISRTKLVEQQRDSTSNRHVETLKQKTMKLRKENEVLKRKLLGFEDG</sequence>
<keyword evidence="1" id="KW-0175">Coiled coil</keyword>
<organism evidence="2 3">
    <name type="scientific">Tetracentron sinense</name>
    <name type="common">Spur-leaf</name>
    <dbReference type="NCBI Taxonomy" id="13715"/>
    <lineage>
        <taxon>Eukaryota</taxon>
        <taxon>Viridiplantae</taxon>
        <taxon>Streptophyta</taxon>
        <taxon>Embryophyta</taxon>
        <taxon>Tracheophyta</taxon>
        <taxon>Spermatophyta</taxon>
        <taxon>Magnoliopsida</taxon>
        <taxon>Trochodendrales</taxon>
        <taxon>Trochodendraceae</taxon>
        <taxon>Tetracentron</taxon>
    </lineage>
</organism>
<dbReference type="Proteomes" id="UP000655225">
    <property type="component" value="Unassembled WGS sequence"/>
</dbReference>
<dbReference type="EMBL" id="JABCRI010001059">
    <property type="protein sequence ID" value="KAF8365042.1"/>
    <property type="molecule type" value="Genomic_DNA"/>
</dbReference>
<feature type="coiled-coil region" evidence="1">
    <location>
        <begin position="220"/>
        <end position="288"/>
    </location>
</feature>
<keyword evidence="3" id="KW-1185">Reference proteome</keyword>
<reference evidence="2 3" key="1">
    <citation type="submission" date="2020-04" db="EMBL/GenBank/DDBJ databases">
        <title>Plant Genome Project.</title>
        <authorList>
            <person name="Zhang R.-G."/>
        </authorList>
    </citation>
    <scope>NUCLEOTIDE SEQUENCE [LARGE SCALE GENOMIC DNA]</scope>
    <source>
        <strain evidence="2">YNK0</strain>
        <tissue evidence="2">Leaf</tissue>
    </source>
</reference>
<proteinExistence type="predicted"/>
<evidence type="ECO:0000313" key="2">
    <source>
        <dbReference type="EMBL" id="KAF8365042.1"/>
    </source>
</evidence>
<dbReference type="OrthoDB" id="1932629at2759"/>
<accession>A0A835CZ37</accession>
<dbReference type="OMA" id="TRHIDMF"/>
<dbReference type="AlphaFoldDB" id="A0A835CZ37"/>